<dbReference type="AlphaFoldDB" id="A0AAD8CYU6"/>
<dbReference type="FunFam" id="1.10.150.60:FF:000015">
    <property type="entry name" value="AT-rich interactive domain-containing protein 5B"/>
    <property type="match status" value="1"/>
</dbReference>
<feature type="compositionally biased region" description="Basic and acidic residues" evidence="4">
    <location>
        <begin position="451"/>
        <end position="468"/>
    </location>
</feature>
<feature type="region of interest" description="Disordered" evidence="4">
    <location>
        <begin position="629"/>
        <end position="783"/>
    </location>
</feature>
<feature type="compositionally biased region" description="Basic and acidic residues" evidence="4">
    <location>
        <begin position="417"/>
        <end position="434"/>
    </location>
</feature>
<dbReference type="SMART" id="SM01014">
    <property type="entry name" value="ARID"/>
    <property type="match status" value="1"/>
</dbReference>
<feature type="compositionally biased region" description="Polar residues" evidence="4">
    <location>
        <begin position="469"/>
        <end position="481"/>
    </location>
</feature>
<evidence type="ECO:0000256" key="2">
    <source>
        <dbReference type="ARBA" id="ARBA00023163"/>
    </source>
</evidence>
<feature type="compositionally biased region" description="Polar residues" evidence="4">
    <location>
        <begin position="679"/>
        <end position="698"/>
    </location>
</feature>
<dbReference type="Gene3D" id="2.30.30.490">
    <property type="match status" value="1"/>
</dbReference>
<evidence type="ECO:0000256" key="3">
    <source>
        <dbReference type="ARBA" id="ARBA00023242"/>
    </source>
</evidence>
<keyword evidence="2" id="KW-0804">Transcription</keyword>
<evidence type="ECO:0000256" key="4">
    <source>
        <dbReference type="SAM" id="MobiDB-lite"/>
    </source>
</evidence>
<protein>
    <submittedName>
        <fullName evidence="6">AT-rich interactive domain-containing protein 5B-like</fullName>
    </submittedName>
</protein>
<evidence type="ECO:0000259" key="5">
    <source>
        <dbReference type="PROSITE" id="PS51011"/>
    </source>
</evidence>
<dbReference type="GO" id="GO:0006357">
    <property type="term" value="P:regulation of transcription by RNA polymerase II"/>
    <property type="evidence" value="ECO:0007669"/>
    <property type="project" value="TreeGrafter"/>
</dbReference>
<organism evidence="6 7">
    <name type="scientific">Acipenser oxyrinchus oxyrinchus</name>
    <dbReference type="NCBI Taxonomy" id="40147"/>
    <lineage>
        <taxon>Eukaryota</taxon>
        <taxon>Metazoa</taxon>
        <taxon>Chordata</taxon>
        <taxon>Craniata</taxon>
        <taxon>Vertebrata</taxon>
        <taxon>Euteleostomi</taxon>
        <taxon>Actinopterygii</taxon>
        <taxon>Chondrostei</taxon>
        <taxon>Acipenseriformes</taxon>
        <taxon>Acipenseridae</taxon>
        <taxon>Acipenser</taxon>
    </lineage>
</organism>
<keyword evidence="3" id="KW-0539">Nucleus</keyword>
<feature type="region of interest" description="Disordered" evidence="4">
    <location>
        <begin position="810"/>
        <end position="832"/>
    </location>
</feature>
<sequence>MERSAVQWLGAPCCARGTYAFYKSFSCRGAVAARCPAVWSLGEFYFVRCGPKEPVCLAEITLLWEDQAQHHLLASSRLYFLPEDTPKGRSGEHGEDEVLAVSKKVVIRVEDLVKWACPEPSGWKRNARKDGAPDSIGILLSDQPQGASVQSEDSAQGVSVKVLSYLQYCRFRSMHKRMQGVAHASSLKDPQLLALGGIRVTNHNTRILYCRDTFNHPTLESNTSIWTEFGCTSLSMKGRPRKRKGREGRGAELGPPDQSEAWIERMKDTVTGSVEEQQDWGALGGQWLPQPEEQHFLEQLHSFMRGRSTPICKVPHLGFKKIDLFLLYSVVKTMGGYEMVTEQKLWKHVYNELGGSPGSTSAATCTRRHYERLILAYDRYLKGAEQPVPLPKPRAGAAADEKGKPVKRTAAQPPQKAKKDPVVVKQESRVEVKVNGRQKRARRRAGSASKDGSKQSFRKEQGQGREPDSSTGVRIQDQQTSSSPALGVLALSLQDDSIPPLAALQKLHPAVGGFSLPQGLSPLDVLRSRLGLGPSSEGPGSVSQEPRKTLVLLQPTAGDPGKEPGDPNPALKPHGAPLAASQGRFPMAPLRIIPLDIDCSLQVQQLMKSSLGHAQLSCFTKKLSEALAQDLSKTPRPSESVPNTEEQQAVPLNLSKRAQVKRPADCAEPPPPTPYQPSLLHSSYPLYTTQPSQASQAGTAKKLKTEPGPQEQAPAAGQNGRLGSNPAEAEEQPADLSSPRRARAALRDREERAGEPGLNLVSRPTSVTLIPQGDAPSDTQETREPAAISAMSEERLSAGDPCTGSLALQRALPTRPGSRGSVAAGSEEQGGASPAAYPLYHFRGRQVHLGESGADCLKQVSSEMSALLSTASGALQNQHSWALAPHGR</sequence>
<feature type="compositionally biased region" description="Basic and acidic residues" evidence="4">
    <location>
        <begin position="745"/>
        <end position="754"/>
    </location>
</feature>
<dbReference type="InterPro" id="IPR036431">
    <property type="entry name" value="ARID_dom_sf"/>
</dbReference>
<dbReference type="InterPro" id="IPR043151">
    <property type="entry name" value="BAH_sf"/>
</dbReference>
<comment type="caution">
    <text evidence="6">The sequence shown here is derived from an EMBL/GenBank/DDBJ whole genome shotgun (WGS) entry which is preliminary data.</text>
</comment>
<feature type="region of interest" description="Disordered" evidence="4">
    <location>
        <begin position="554"/>
        <end position="580"/>
    </location>
</feature>
<dbReference type="GO" id="GO:0000976">
    <property type="term" value="F:transcription cis-regulatory region binding"/>
    <property type="evidence" value="ECO:0007669"/>
    <property type="project" value="TreeGrafter"/>
</dbReference>
<keyword evidence="1" id="KW-0805">Transcription regulation</keyword>
<dbReference type="Pfam" id="PF01388">
    <property type="entry name" value="ARID"/>
    <property type="match status" value="1"/>
</dbReference>
<reference evidence="6" key="1">
    <citation type="submission" date="2022-02" db="EMBL/GenBank/DDBJ databases">
        <title>Atlantic sturgeon de novo genome assembly.</title>
        <authorList>
            <person name="Stock M."/>
            <person name="Klopp C."/>
            <person name="Guiguen Y."/>
            <person name="Cabau C."/>
            <person name="Parinello H."/>
            <person name="Santidrian Yebra-Pimentel E."/>
            <person name="Kuhl H."/>
            <person name="Dirks R.P."/>
            <person name="Guessner J."/>
            <person name="Wuertz S."/>
            <person name="Du K."/>
            <person name="Schartl M."/>
        </authorList>
    </citation>
    <scope>NUCLEOTIDE SEQUENCE</scope>
    <source>
        <strain evidence="6">STURGEONOMICS-FGT-2020</strain>
        <tissue evidence="6">Whole blood</tissue>
    </source>
</reference>
<proteinExistence type="predicted"/>
<keyword evidence="7" id="KW-1185">Reference proteome</keyword>
<feature type="compositionally biased region" description="Polar residues" evidence="4">
    <location>
        <begin position="631"/>
        <end position="647"/>
    </location>
</feature>
<gene>
    <name evidence="6" type="primary">Arid5b</name>
    <name evidence="6" type="ORF">AOXY_G21801</name>
</gene>
<feature type="region of interest" description="Disordered" evidence="4">
    <location>
        <begin position="386"/>
        <end position="481"/>
    </location>
</feature>
<evidence type="ECO:0000313" key="7">
    <source>
        <dbReference type="Proteomes" id="UP001230051"/>
    </source>
</evidence>
<dbReference type="InterPro" id="IPR051232">
    <property type="entry name" value="ARID/SWI1_ChromRemod"/>
</dbReference>
<feature type="domain" description="ARID" evidence="5">
    <location>
        <begin position="290"/>
        <end position="382"/>
    </location>
</feature>
<dbReference type="EMBL" id="JAGXEW010000022">
    <property type="protein sequence ID" value="KAK1159186.1"/>
    <property type="molecule type" value="Genomic_DNA"/>
</dbReference>
<name>A0AAD8CYU6_ACIOX</name>
<accession>A0AAD8CYU6</accession>
<dbReference type="Gene3D" id="1.10.150.60">
    <property type="entry name" value="ARID DNA-binding domain"/>
    <property type="match status" value="1"/>
</dbReference>
<dbReference type="PANTHER" id="PTHR13964:SF41">
    <property type="entry name" value="AT-RICH INTERACTIVE DOMAIN-CONTAINING PROTEIN 5B"/>
    <property type="match status" value="1"/>
</dbReference>
<feature type="region of interest" description="Disordered" evidence="4">
    <location>
        <begin position="236"/>
        <end position="259"/>
    </location>
</feature>
<dbReference type="SMART" id="SM00501">
    <property type="entry name" value="BRIGHT"/>
    <property type="match status" value="1"/>
</dbReference>
<dbReference type="GO" id="GO:0005634">
    <property type="term" value="C:nucleus"/>
    <property type="evidence" value="ECO:0007669"/>
    <property type="project" value="TreeGrafter"/>
</dbReference>
<dbReference type="SUPFAM" id="SSF46774">
    <property type="entry name" value="ARID-like"/>
    <property type="match status" value="1"/>
</dbReference>
<dbReference type="PANTHER" id="PTHR13964">
    <property type="entry name" value="RBP-RELATED"/>
    <property type="match status" value="1"/>
</dbReference>
<evidence type="ECO:0000256" key="1">
    <source>
        <dbReference type="ARBA" id="ARBA00023015"/>
    </source>
</evidence>
<dbReference type="Proteomes" id="UP001230051">
    <property type="component" value="Unassembled WGS sequence"/>
</dbReference>
<evidence type="ECO:0000313" key="6">
    <source>
        <dbReference type="EMBL" id="KAK1159186.1"/>
    </source>
</evidence>
<dbReference type="InterPro" id="IPR001606">
    <property type="entry name" value="ARID_dom"/>
</dbReference>
<dbReference type="CDD" id="cd16869">
    <property type="entry name" value="ARID_ARID5"/>
    <property type="match status" value="1"/>
</dbReference>
<feature type="compositionally biased region" description="Basic residues" evidence="4">
    <location>
        <begin position="436"/>
        <end position="445"/>
    </location>
</feature>
<dbReference type="PROSITE" id="PS51011">
    <property type="entry name" value="ARID"/>
    <property type="match status" value="1"/>
</dbReference>